<dbReference type="CDD" id="cd20335">
    <property type="entry name" value="BRcat_RBR"/>
    <property type="match status" value="1"/>
</dbReference>
<evidence type="ECO:0000256" key="2">
    <source>
        <dbReference type="ARBA" id="ARBA00012251"/>
    </source>
</evidence>
<evidence type="ECO:0000313" key="12">
    <source>
        <dbReference type="Proteomes" id="UP000236290"/>
    </source>
</evidence>
<dbReference type="Proteomes" id="UP000236290">
    <property type="component" value="Unassembled WGS sequence"/>
</dbReference>
<dbReference type="Gene3D" id="1.20.120.1750">
    <property type="match status" value="1"/>
</dbReference>
<dbReference type="InterPro" id="IPR031127">
    <property type="entry name" value="E3_UB_ligase_RBR"/>
</dbReference>
<feature type="compositionally biased region" description="Basic residues" evidence="9">
    <location>
        <begin position="574"/>
        <end position="583"/>
    </location>
</feature>
<name>A0A2K0TY90_TRIHA</name>
<evidence type="ECO:0000256" key="7">
    <source>
        <dbReference type="ARBA" id="ARBA00022786"/>
    </source>
</evidence>
<keyword evidence="5" id="KW-0677">Repeat</keyword>
<feature type="domain" description="RING-type" evidence="10">
    <location>
        <begin position="125"/>
        <end position="329"/>
    </location>
</feature>
<evidence type="ECO:0000256" key="9">
    <source>
        <dbReference type="SAM" id="MobiDB-lite"/>
    </source>
</evidence>
<keyword evidence="7" id="KW-0833">Ubl conjugation pathway</keyword>
<dbReference type="SMART" id="SM00647">
    <property type="entry name" value="IBR"/>
    <property type="match status" value="2"/>
</dbReference>
<keyword evidence="4" id="KW-0479">Metal-binding</keyword>
<dbReference type="EC" id="2.3.2.31" evidence="2"/>
<dbReference type="GO" id="GO:0061630">
    <property type="term" value="F:ubiquitin protein ligase activity"/>
    <property type="evidence" value="ECO:0007669"/>
    <property type="project" value="UniProtKB-EC"/>
</dbReference>
<feature type="region of interest" description="Disordered" evidence="9">
    <location>
        <begin position="564"/>
        <end position="583"/>
    </location>
</feature>
<dbReference type="SUPFAM" id="SSF57850">
    <property type="entry name" value="RING/U-box"/>
    <property type="match status" value="1"/>
</dbReference>
<sequence>MLNPHNRRPPPVLDREPEKSPALEQLHPVLLNVVERMGVIPPKRRASITEADLARAVSQAISMLPDDEQSYIISRFMTDDEIAEERLQSPQVQDLGQLIHLSANEVRILLRSSPEPEDDQDEVEDEDRCIVCFSRSDFSLPCGCRYCVRCHRENIRVGLRSELDYPTGCCNRPFNEATVRLARCPALVHLFRQLSAQYSVHPGERLYCHDPGCSSFIPAWAIQPAARDEDNATPVGICLSCRKATCAACGSRTHRGLPCREEEDDEALLDMIDSQGLVSCPECGVVIALRDGCNHMRCLCGAEFCYICGRRWTEQCTCPEYNGFHLRVPVRQRPGRRPILRGGRAHLVGDTDVTPRIPRLRYDPEDEVALAAVDYAPVDASVPTAVPSPAPSPAPNRVQERVVRHNEAEHMEIPLHMDVPRPPRHQQHAPAVRPIVFNGGPIGLRLTTAFPSFLHGPPLPIPGAFPSAFPNPFPFPPFIHHPIPNHAVDHRFNGWHPELHAPADVGMGVFEDSIKRLDIGEDMPRNQWEADRRQNAMAIREFERQMHQARGPNFVQHGVAHFVQGHEEPQGGEHRRRRRQRGR</sequence>
<dbReference type="InterPro" id="IPR002867">
    <property type="entry name" value="IBR_dom"/>
</dbReference>
<keyword evidence="6" id="KW-0863">Zinc-finger</keyword>
<dbReference type="AlphaFoldDB" id="A0A2K0TY90"/>
<keyword evidence="3" id="KW-0808">Transferase</keyword>
<comment type="caution">
    <text evidence="11">The sequence shown here is derived from an EMBL/GenBank/DDBJ whole genome shotgun (WGS) entry which is preliminary data.</text>
</comment>
<evidence type="ECO:0000313" key="11">
    <source>
        <dbReference type="EMBL" id="PNP50498.1"/>
    </source>
</evidence>
<dbReference type="GO" id="GO:0016567">
    <property type="term" value="P:protein ubiquitination"/>
    <property type="evidence" value="ECO:0007669"/>
    <property type="project" value="InterPro"/>
</dbReference>
<dbReference type="Pfam" id="PF01485">
    <property type="entry name" value="IBR"/>
    <property type="match status" value="2"/>
</dbReference>
<evidence type="ECO:0000256" key="4">
    <source>
        <dbReference type="ARBA" id="ARBA00022723"/>
    </source>
</evidence>
<accession>A0A2K0TY90</accession>
<keyword evidence="8" id="KW-0862">Zinc</keyword>
<dbReference type="PANTHER" id="PTHR11685">
    <property type="entry name" value="RBR FAMILY RING FINGER AND IBR DOMAIN-CONTAINING"/>
    <property type="match status" value="1"/>
</dbReference>
<organism evidence="11 12">
    <name type="scientific">Trichoderma harzianum</name>
    <name type="common">Hypocrea lixii</name>
    <dbReference type="NCBI Taxonomy" id="5544"/>
    <lineage>
        <taxon>Eukaryota</taxon>
        <taxon>Fungi</taxon>
        <taxon>Dikarya</taxon>
        <taxon>Ascomycota</taxon>
        <taxon>Pezizomycotina</taxon>
        <taxon>Sordariomycetes</taxon>
        <taxon>Hypocreomycetidae</taxon>
        <taxon>Hypocreales</taxon>
        <taxon>Hypocreaceae</taxon>
        <taxon>Trichoderma</taxon>
    </lineage>
</organism>
<dbReference type="GO" id="GO:0008270">
    <property type="term" value="F:zinc ion binding"/>
    <property type="evidence" value="ECO:0007669"/>
    <property type="project" value="UniProtKB-KW"/>
</dbReference>
<feature type="region of interest" description="Disordered" evidence="9">
    <location>
        <begin position="1"/>
        <end position="21"/>
    </location>
</feature>
<protein>
    <recommendedName>
        <fullName evidence="2">RBR-type E3 ubiquitin transferase</fullName>
        <ecNumber evidence="2">2.3.2.31</ecNumber>
    </recommendedName>
</protein>
<proteinExistence type="predicted"/>
<comment type="catalytic activity">
    <reaction evidence="1">
        <text>[E2 ubiquitin-conjugating enzyme]-S-ubiquitinyl-L-cysteine + [acceptor protein]-L-lysine = [E2 ubiquitin-conjugating enzyme]-L-cysteine + [acceptor protein]-N(6)-ubiquitinyl-L-lysine.</text>
        <dbReference type="EC" id="2.3.2.31"/>
    </reaction>
</comment>
<dbReference type="EMBL" id="MTYI01000155">
    <property type="protein sequence ID" value="PNP50498.1"/>
    <property type="molecule type" value="Genomic_DNA"/>
</dbReference>
<dbReference type="OrthoDB" id="10009520at2759"/>
<evidence type="ECO:0000259" key="10">
    <source>
        <dbReference type="PROSITE" id="PS51873"/>
    </source>
</evidence>
<evidence type="ECO:0000256" key="1">
    <source>
        <dbReference type="ARBA" id="ARBA00001798"/>
    </source>
</evidence>
<evidence type="ECO:0000256" key="8">
    <source>
        <dbReference type="ARBA" id="ARBA00022833"/>
    </source>
</evidence>
<reference evidence="11 12" key="1">
    <citation type="submission" date="2017-02" db="EMBL/GenBank/DDBJ databases">
        <title>Genomes of Trichoderma spp. with biocontrol activity.</title>
        <authorList>
            <person name="Gardiner D."/>
            <person name="Kazan K."/>
            <person name="Vos C."/>
            <person name="Harvey P."/>
        </authorList>
    </citation>
    <scope>NUCLEOTIDE SEQUENCE [LARGE SCALE GENOMIC DNA]</scope>
    <source>
        <strain evidence="11 12">Tr1</strain>
    </source>
</reference>
<evidence type="ECO:0000256" key="3">
    <source>
        <dbReference type="ARBA" id="ARBA00022679"/>
    </source>
</evidence>
<dbReference type="CDD" id="cd22584">
    <property type="entry name" value="Rcat_RBR_unk"/>
    <property type="match status" value="1"/>
</dbReference>
<gene>
    <name evidence="11" type="ORF">THARTR1_08880</name>
</gene>
<evidence type="ECO:0000256" key="5">
    <source>
        <dbReference type="ARBA" id="ARBA00022737"/>
    </source>
</evidence>
<evidence type="ECO:0000256" key="6">
    <source>
        <dbReference type="ARBA" id="ARBA00022771"/>
    </source>
</evidence>
<feature type="compositionally biased region" description="Basic and acidic residues" evidence="9">
    <location>
        <begin position="564"/>
        <end position="573"/>
    </location>
</feature>
<dbReference type="PROSITE" id="PS51873">
    <property type="entry name" value="TRIAD"/>
    <property type="match status" value="1"/>
</dbReference>
<dbReference type="InterPro" id="IPR044066">
    <property type="entry name" value="TRIAD_supradom"/>
</dbReference>